<dbReference type="Pfam" id="PF05368">
    <property type="entry name" value="NmrA"/>
    <property type="match status" value="1"/>
</dbReference>
<keyword evidence="4" id="KW-0560">Oxidoreductase</keyword>
<comment type="similarity">
    <text evidence="2">Belongs to the fgaFS/easG family.</text>
</comment>
<dbReference type="SUPFAM" id="SSF51735">
    <property type="entry name" value="NAD(P)-binding Rossmann-fold domains"/>
    <property type="match status" value="1"/>
</dbReference>
<feature type="domain" description="NmrA-like" evidence="5">
    <location>
        <begin position="2"/>
        <end position="239"/>
    </location>
</feature>
<dbReference type="UniPathway" id="UPA00327"/>
<dbReference type="NCBIfam" id="TIGR03649">
    <property type="entry name" value="ergot_EASG"/>
    <property type="match status" value="1"/>
</dbReference>
<comment type="caution">
    <text evidence="6">The sequence shown here is derived from an EMBL/GenBank/DDBJ whole genome shotgun (WGS) entry which is preliminary data.</text>
</comment>
<dbReference type="InterPro" id="IPR008030">
    <property type="entry name" value="NmrA-like"/>
</dbReference>
<evidence type="ECO:0000256" key="2">
    <source>
        <dbReference type="ARBA" id="ARBA00005372"/>
    </source>
</evidence>
<evidence type="ECO:0000313" key="6">
    <source>
        <dbReference type="EMBL" id="CAF9908473.1"/>
    </source>
</evidence>
<dbReference type="Gene3D" id="3.90.25.10">
    <property type="entry name" value="UDP-galactose 4-epimerase, domain 1"/>
    <property type="match status" value="1"/>
</dbReference>
<dbReference type="PANTHER" id="PTHR43162">
    <property type="match status" value="1"/>
</dbReference>
<reference evidence="6" key="1">
    <citation type="submission" date="2021-03" db="EMBL/GenBank/DDBJ databases">
        <authorList>
            <person name="Tagirdzhanova G."/>
        </authorList>
    </citation>
    <scope>NUCLEOTIDE SEQUENCE</scope>
</reference>
<comment type="pathway">
    <text evidence="1">Alkaloid biosynthesis; ergot alkaloid biosynthesis.</text>
</comment>
<gene>
    <name evidence="6" type="ORF">HETSPECPRED_008089</name>
</gene>
<dbReference type="InterPro" id="IPR019901">
    <property type="entry name" value="Ergot_alkaloid_biosynthesis"/>
</dbReference>
<evidence type="ECO:0000259" key="5">
    <source>
        <dbReference type="Pfam" id="PF05368"/>
    </source>
</evidence>
<dbReference type="Proteomes" id="UP000664521">
    <property type="component" value="Unassembled WGS sequence"/>
</dbReference>
<dbReference type="PANTHER" id="PTHR43162:SF1">
    <property type="entry name" value="PRESTALK A DIFFERENTIATION PROTEIN A"/>
    <property type="match status" value="1"/>
</dbReference>
<sequence>MTILLTGGNGKTSSRLAPLLKQEGFQVLVASRSGAVRDGIKSCRFDWLDESTYANPFEAASDISALYIVAPRTMDMLTPTKGFIDYALKKGVKRFVLLSASSVQCGDPAHGKIHEYIKSLNVEYGVLRPTWFMQNFSEAQHLTPIRDEGKLYSATNNGRIPFVSTEDIACVAKHLLTDEKPHNTDYVVLGPELLSYDDVAKIMSGILKKPVEHVKLSGEELSQWFQDQGVPSELAGFLSELDVKIGSARAEERLNTAIKDVTGKEAVTFQAFAEANKNVWV</sequence>
<proteinExistence type="inferred from homology"/>
<dbReference type="Gene3D" id="3.40.50.720">
    <property type="entry name" value="NAD(P)-binding Rossmann-like Domain"/>
    <property type="match status" value="1"/>
</dbReference>
<evidence type="ECO:0000313" key="7">
    <source>
        <dbReference type="Proteomes" id="UP000664521"/>
    </source>
</evidence>
<evidence type="ECO:0000256" key="3">
    <source>
        <dbReference type="ARBA" id="ARBA00022589"/>
    </source>
</evidence>
<dbReference type="GO" id="GO:0035835">
    <property type="term" value="P:indole alkaloid biosynthetic process"/>
    <property type="evidence" value="ECO:0007669"/>
    <property type="project" value="UniProtKB-UniPathway"/>
</dbReference>
<name>A0A8H3EQ60_9LECA</name>
<evidence type="ECO:0000256" key="1">
    <source>
        <dbReference type="ARBA" id="ARBA00005107"/>
    </source>
</evidence>
<dbReference type="AlphaFoldDB" id="A0A8H3EQ60"/>
<dbReference type="GO" id="GO:0016491">
    <property type="term" value="F:oxidoreductase activity"/>
    <property type="evidence" value="ECO:0007669"/>
    <property type="project" value="UniProtKB-KW"/>
</dbReference>
<dbReference type="InterPro" id="IPR036291">
    <property type="entry name" value="NAD(P)-bd_dom_sf"/>
</dbReference>
<keyword evidence="3" id="KW-0017">Alkaloid metabolism</keyword>
<dbReference type="OrthoDB" id="9997102at2759"/>
<dbReference type="EMBL" id="CAJPDS010000006">
    <property type="protein sequence ID" value="CAF9908473.1"/>
    <property type="molecule type" value="Genomic_DNA"/>
</dbReference>
<dbReference type="InterPro" id="IPR051604">
    <property type="entry name" value="Ergot_Alk_Oxidoreductase"/>
</dbReference>
<organism evidence="6 7">
    <name type="scientific">Heterodermia speciosa</name>
    <dbReference type="NCBI Taxonomy" id="116794"/>
    <lineage>
        <taxon>Eukaryota</taxon>
        <taxon>Fungi</taxon>
        <taxon>Dikarya</taxon>
        <taxon>Ascomycota</taxon>
        <taxon>Pezizomycotina</taxon>
        <taxon>Lecanoromycetes</taxon>
        <taxon>OSLEUM clade</taxon>
        <taxon>Lecanoromycetidae</taxon>
        <taxon>Caliciales</taxon>
        <taxon>Physciaceae</taxon>
        <taxon>Heterodermia</taxon>
    </lineage>
</organism>
<keyword evidence="7" id="KW-1185">Reference proteome</keyword>
<accession>A0A8H3EQ60</accession>
<evidence type="ECO:0000256" key="4">
    <source>
        <dbReference type="ARBA" id="ARBA00023002"/>
    </source>
</evidence>
<protein>
    <recommendedName>
        <fullName evidence="5">NmrA-like domain-containing protein</fullName>
    </recommendedName>
</protein>